<evidence type="ECO:0000259" key="2">
    <source>
        <dbReference type="Pfam" id="PF13360"/>
    </source>
</evidence>
<feature type="domain" description="Pyrrolo-quinoline quinone repeat" evidence="2">
    <location>
        <begin position="202"/>
        <end position="328"/>
    </location>
</feature>
<feature type="transmembrane region" description="Helical" evidence="1">
    <location>
        <begin position="53"/>
        <end position="73"/>
    </location>
</feature>
<dbReference type="EMBL" id="JBHXIJ010000453">
    <property type="protein sequence ID" value="MFD5103647.1"/>
    <property type="molecule type" value="Genomic_DNA"/>
</dbReference>
<gene>
    <name evidence="3" type="ORF">ACFWJN_32460</name>
</gene>
<evidence type="ECO:0000313" key="4">
    <source>
        <dbReference type="Proteomes" id="UP001598448"/>
    </source>
</evidence>
<evidence type="ECO:0000313" key="3">
    <source>
        <dbReference type="EMBL" id="MFD5103647.1"/>
    </source>
</evidence>
<dbReference type="PANTHER" id="PTHR34512">
    <property type="entry name" value="CELL SURFACE PROTEIN"/>
    <property type="match status" value="1"/>
</dbReference>
<dbReference type="Proteomes" id="UP001598448">
    <property type="component" value="Unassembled WGS sequence"/>
</dbReference>
<proteinExistence type="predicted"/>
<dbReference type="InterPro" id="IPR015943">
    <property type="entry name" value="WD40/YVTN_repeat-like_dom_sf"/>
</dbReference>
<keyword evidence="1" id="KW-0472">Membrane</keyword>
<dbReference type="RefSeq" id="WP_386722019.1">
    <property type="nucleotide sequence ID" value="NZ_JBHXIJ010000453.1"/>
</dbReference>
<feature type="transmembrane region" description="Helical" evidence="1">
    <location>
        <begin position="12"/>
        <end position="33"/>
    </location>
</feature>
<dbReference type="PANTHER" id="PTHR34512:SF30">
    <property type="entry name" value="OUTER MEMBRANE PROTEIN ASSEMBLY FACTOR BAMB"/>
    <property type="match status" value="1"/>
</dbReference>
<sequence length="494" mass="51675">MRIRPAVEVTAVLLSSLVVCWAVVFHVLGWTALYRESGGACGGSDCPRGLPTVLLLAFAFSLAGTVALSKALAVAELRRGIAAAVVVGGVLAGLLPGLYGYQWIRGEQVRIASPLKGPERLGIAWRAPRDRPATVKGLRGWSAGDTVVRVRTDGLTAYAVKDGAERWTVTAPARASVCAQSPQPAEGMGLVAYGRHNKPCTTLAAVRLDDGATLWKRTLKGEGIGKGVALGGGTAVSAEDGAVRGRSAATGADQWKRPVPERCRILSVGANPARTLAVEECAPAKTDGLVTARLLALDTRTGEEQWATKLPVESAGTAHVYSVAPAVIGYQETDERGVRAVLAFDERGQSRAAVPLSGRSGDLDIRLSPEDLKAEGPFVSGDTLVAAVQKPGDIVPQYVAGFSVRDGRELWRTGKLGHIGALAPRGDGRVAAVTVGWPRSDVHVVDPGAKGAVSRTTLGKEAPVSIDAEMLAVRDGYVVVNRYTDGEPPAFALR</sequence>
<organism evidence="3 4">
    <name type="scientific">Streptomyces albidochromogenes</name>
    <dbReference type="NCBI Taxonomy" id="329524"/>
    <lineage>
        <taxon>Bacteria</taxon>
        <taxon>Bacillati</taxon>
        <taxon>Actinomycetota</taxon>
        <taxon>Actinomycetes</taxon>
        <taxon>Kitasatosporales</taxon>
        <taxon>Streptomycetaceae</taxon>
        <taxon>Streptomyces</taxon>
    </lineage>
</organism>
<dbReference type="Pfam" id="PF13360">
    <property type="entry name" value="PQQ_2"/>
    <property type="match status" value="1"/>
</dbReference>
<comment type="caution">
    <text evidence="3">The sequence shown here is derived from an EMBL/GenBank/DDBJ whole genome shotgun (WGS) entry which is preliminary data.</text>
</comment>
<keyword evidence="1" id="KW-0812">Transmembrane</keyword>
<dbReference type="InterPro" id="IPR002372">
    <property type="entry name" value="PQQ_rpt_dom"/>
</dbReference>
<dbReference type="InterPro" id="IPR011047">
    <property type="entry name" value="Quinoprotein_ADH-like_sf"/>
</dbReference>
<name>A0ABW6FYD9_9ACTN</name>
<feature type="transmembrane region" description="Helical" evidence="1">
    <location>
        <begin position="80"/>
        <end position="101"/>
    </location>
</feature>
<keyword evidence="4" id="KW-1185">Reference proteome</keyword>
<dbReference type="SUPFAM" id="SSF50998">
    <property type="entry name" value="Quinoprotein alcohol dehydrogenase-like"/>
    <property type="match status" value="2"/>
</dbReference>
<accession>A0ABW6FYD9</accession>
<protein>
    <submittedName>
        <fullName evidence="3">PQQ-binding-like beta-propeller repeat protein</fullName>
    </submittedName>
</protein>
<dbReference type="Gene3D" id="2.130.10.10">
    <property type="entry name" value="YVTN repeat-like/Quinoprotein amine dehydrogenase"/>
    <property type="match status" value="1"/>
</dbReference>
<evidence type="ECO:0000256" key="1">
    <source>
        <dbReference type="SAM" id="Phobius"/>
    </source>
</evidence>
<keyword evidence="1" id="KW-1133">Transmembrane helix</keyword>
<reference evidence="3 4" key="1">
    <citation type="submission" date="2024-09" db="EMBL/GenBank/DDBJ databases">
        <title>The Natural Products Discovery Center: Release of the First 8490 Sequenced Strains for Exploring Actinobacteria Biosynthetic Diversity.</title>
        <authorList>
            <person name="Kalkreuter E."/>
            <person name="Kautsar S.A."/>
            <person name="Yang D."/>
            <person name="Bader C.D."/>
            <person name="Teijaro C.N."/>
            <person name="Fluegel L."/>
            <person name="Davis C.M."/>
            <person name="Simpson J.R."/>
            <person name="Lauterbach L."/>
            <person name="Steele A.D."/>
            <person name="Gui C."/>
            <person name="Meng S."/>
            <person name="Li G."/>
            <person name="Viehrig K."/>
            <person name="Ye F."/>
            <person name="Su P."/>
            <person name="Kiefer A.F."/>
            <person name="Nichols A."/>
            <person name="Cepeda A.J."/>
            <person name="Yan W."/>
            <person name="Fan B."/>
            <person name="Jiang Y."/>
            <person name="Adhikari A."/>
            <person name="Zheng C.-J."/>
            <person name="Schuster L."/>
            <person name="Cowan T.M."/>
            <person name="Smanski M.J."/>
            <person name="Chevrette M.G."/>
            <person name="De Carvalho L.P.S."/>
            <person name="Shen B."/>
        </authorList>
    </citation>
    <scope>NUCLEOTIDE SEQUENCE [LARGE SCALE GENOMIC DNA]</scope>
    <source>
        <strain evidence="3 4">NPDC058348</strain>
    </source>
</reference>